<dbReference type="AlphaFoldDB" id="A0A972H543"/>
<gene>
    <name evidence="2" type="ORF">GC093_25460</name>
</gene>
<dbReference type="SUPFAM" id="SSF53067">
    <property type="entry name" value="Actin-like ATPase domain"/>
    <property type="match status" value="1"/>
</dbReference>
<evidence type="ECO:0000256" key="1">
    <source>
        <dbReference type="ARBA" id="ARBA00006479"/>
    </source>
</evidence>
<dbReference type="Proteomes" id="UP000641588">
    <property type="component" value="Unassembled WGS sequence"/>
</dbReference>
<name>A0A972H543_9BACL</name>
<dbReference type="InterPro" id="IPR000600">
    <property type="entry name" value="ROK"/>
</dbReference>
<reference evidence="2" key="1">
    <citation type="submission" date="2019-10" db="EMBL/GenBank/DDBJ databases">
        <title>Description of Paenibacillus glebae sp. nov.</title>
        <authorList>
            <person name="Carlier A."/>
            <person name="Qi S."/>
        </authorList>
    </citation>
    <scope>NUCLEOTIDE SEQUENCE</scope>
    <source>
        <strain evidence="2">LMG 31456</strain>
    </source>
</reference>
<accession>A0A972H543</accession>
<organism evidence="2 3">
    <name type="scientific">Paenibacillus foliorum</name>
    <dbReference type="NCBI Taxonomy" id="2654974"/>
    <lineage>
        <taxon>Bacteria</taxon>
        <taxon>Bacillati</taxon>
        <taxon>Bacillota</taxon>
        <taxon>Bacilli</taxon>
        <taxon>Bacillales</taxon>
        <taxon>Paenibacillaceae</taxon>
        <taxon>Paenibacillus</taxon>
    </lineage>
</organism>
<evidence type="ECO:0000313" key="3">
    <source>
        <dbReference type="Proteomes" id="UP000641588"/>
    </source>
</evidence>
<proteinExistence type="inferred from homology"/>
<protein>
    <submittedName>
        <fullName evidence="2">ROK family protein</fullName>
    </submittedName>
</protein>
<dbReference type="InterPro" id="IPR043129">
    <property type="entry name" value="ATPase_NBD"/>
</dbReference>
<dbReference type="RefSeq" id="WP_171654772.1">
    <property type="nucleotide sequence ID" value="NZ_WHOD01000099.1"/>
</dbReference>
<evidence type="ECO:0000313" key="2">
    <source>
        <dbReference type="EMBL" id="NOU96541.1"/>
    </source>
</evidence>
<keyword evidence="3" id="KW-1185">Reference proteome</keyword>
<dbReference type="EMBL" id="WHOD01000099">
    <property type="protein sequence ID" value="NOU96541.1"/>
    <property type="molecule type" value="Genomic_DNA"/>
</dbReference>
<dbReference type="Pfam" id="PF00480">
    <property type="entry name" value="ROK"/>
    <property type="match status" value="1"/>
</dbReference>
<comment type="caution">
    <text evidence="2">The sequence shown here is derived from an EMBL/GenBank/DDBJ whole genome shotgun (WGS) entry which is preliminary data.</text>
</comment>
<comment type="similarity">
    <text evidence="1">Belongs to the ROK (NagC/XylR) family.</text>
</comment>
<dbReference type="Gene3D" id="3.30.420.40">
    <property type="match status" value="2"/>
</dbReference>
<sequence>MNYSIGMDIGGTNVVCGLVNADGKLLHKIKQPTESSKGSSYVFDKIGRMIEELLVKSGIEKSQVSVIGAGTPGFIDPIKGITLFAGNLRWTQVHTAEEISRRTGLPVYIDNDVRMYVYGEALCGAARGYEHVLGITIGTGLAASMINNGQLYYGSGYMAGELGHILMPEITYRCGCGMTGCLETAVSGTGIARQAREQMENGRASIMHDWLNGRSLEALTAADVSKAFDAGDPLAVEVLNHTGMLLGKGLASAVTLYSPDIIVIGGGGALAGERLLAPMREQLKQSVYSGYWDRLTIRTAEMLDDAGIVGSAMAAGERLSSTGTQIHQQP</sequence>
<dbReference type="PANTHER" id="PTHR18964">
    <property type="entry name" value="ROK (REPRESSOR, ORF, KINASE) FAMILY"/>
    <property type="match status" value="1"/>
</dbReference>
<dbReference type="PANTHER" id="PTHR18964:SF149">
    <property type="entry name" value="BIFUNCTIONAL UDP-N-ACETYLGLUCOSAMINE 2-EPIMERASE_N-ACETYLMANNOSAMINE KINASE"/>
    <property type="match status" value="1"/>
</dbReference>